<protein>
    <recommendedName>
        <fullName evidence="1">Water stress and hypersensitive response domain-containing protein</fullName>
    </recommendedName>
</protein>
<dbReference type="GO" id="GO:0009269">
    <property type="term" value="P:response to desiccation"/>
    <property type="evidence" value="ECO:0007669"/>
    <property type="project" value="InterPro"/>
</dbReference>
<dbReference type="InterPro" id="IPR013990">
    <property type="entry name" value="WHy-dom"/>
</dbReference>
<organism evidence="2 3">
    <name type="scientific">Halococcus saccharolyticus DSM 5350</name>
    <dbReference type="NCBI Taxonomy" id="1227455"/>
    <lineage>
        <taxon>Archaea</taxon>
        <taxon>Methanobacteriati</taxon>
        <taxon>Methanobacteriota</taxon>
        <taxon>Stenosarchaea group</taxon>
        <taxon>Halobacteria</taxon>
        <taxon>Halobacteriales</taxon>
        <taxon>Halococcaceae</taxon>
        <taxon>Halococcus</taxon>
    </lineage>
</organism>
<dbReference type="InterPro" id="IPR013783">
    <property type="entry name" value="Ig-like_fold"/>
</dbReference>
<dbReference type="Gene3D" id="2.60.40.10">
    <property type="entry name" value="Immunoglobulins"/>
    <property type="match status" value="2"/>
</dbReference>
<feature type="domain" description="Water stress and hypersensitive response" evidence="1">
    <location>
        <begin position="181"/>
        <end position="299"/>
    </location>
</feature>
<comment type="caution">
    <text evidence="2">The sequence shown here is derived from an EMBL/GenBank/DDBJ whole genome shotgun (WGS) entry which is preliminary data.</text>
</comment>
<dbReference type="PATRIC" id="fig|1227455.4.peg.1656"/>
<dbReference type="SUPFAM" id="SSF117070">
    <property type="entry name" value="LEA14-like"/>
    <property type="match status" value="1"/>
</dbReference>
<keyword evidence="3" id="KW-1185">Reference proteome</keyword>
<dbReference type="AlphaFoldDB" id="M0MKW2"/>
<name>M0MKW2_9EURY</name>
<dbReference type="InParanoid" id="M0MKW2"/>
<dbReference type="Pfam" id="PF03168">
    <property type="entry name" value="LEA_2"/>
    <property type="match status" value="2"/>
</dbReference>
<gene>
    <name evidence="2" type="ORF">C449_08109</name>
</gene>
<evidence type="ECO:0000313" key="3">
    <source>
        <dbReference type="Proteomes" id="UP000011669"/>
    </source>
</evidence>
<evidence type="ECO:0000259" key="1">
    <source>
        <dbReference type="SMART" id="SM00769"/>
    </source>
</evidence>
<proteinExistence type="predicted"/>
<dbReference type="STRING" id="1227455.C449_08109"/>
<reference evidence="2 3" key="1">
    <citation type="journal article" date="2014" name="PLoS Genet.">
        <title>Phylogenetically driven sequencing of extremely halophilic archaea reveals strategies for static and dynamic osmo-response.</title>
        <authorList>
            <person name="Becker E.A."/>
            <person name="Seitzer P.M."/>
            <person name="Tritt A."/>
            <person name="Larsen D."/>
            <person name="Krusor M."/>
            <person name="Yao A.I."/>
            <person name="Wu D."/>
            <person name="Madern D."/>
            <person name="Eisen J.A."/>
            <person name="Darling A.E."/>
            <person name="Facciotti M.T."/>
        </authorList>
    </citation>
    <scope>NUCLEOTIDE SEQUENCE [LARGE SCALE GENOMIC DNA]</scope>
    <source>
        <strain evidence="2 3">DSM 5350</strain>
    </source>
</reference>
<sequence length="311" mass="33409">MSLRGLFRTLVIAVVVLGLIVGGAVVFGVIDRPSIVDSESRFSGVNASTTVVDTDVVVANPNPVGVRLSNATVGHTITMNDIEMGAGKKNGFELSDGNTTIGLTTAIDNQQIPAWWASHVANGERSQVVATARVRSSLLGRTASVSETETVETDITDTFNSSESRPVNADLPLVDDPVLVVNRTSATWGEVTTETTPLSTEMVVSNPTSIPYAISRIDYEFTMNDVTVGNGTTARGYTVPPDGQETIRGDVTIDNSNLDEWWVSHIEREQRTELQIDFTAVVELPNGETIRIPLDELGYTTQIETDVLADG</sequence>
<feature type="domain" description="Water stress and hypersensitive response" evidence="1">
    <location>
        <begin position="35"/>
        <end position="152"/>
    </location>
</feature>
<dbReference type="SMART" id="SM00769">
    <property type="entry name" value="WHy"/>
    <property type="match status" value="2"/>
</dbReference>
<accession>M0MKW2</accession>
<dbReference type="EMBL" id="AOMD01000020">
    <property type="protein sequence ID" value="EMA45060.1"/>
    <property type="molecule type" value="Genomic_DNA"/>
</dbReference>
<dbReference type="OrthoDB" id="105458at2157"/>
<dbReference type="InterPro" id="IPR004864">
    <property type="entry name" value="LEA_2"/>
</dbReference>
<evidence type="ECO:0000313" key="2">
    <source>
        <dbReference type="EMBL" id="EMA45060.1"/>
    </source>
</evidence>
<dbReference type="RefSeq" id="WP_006077473.1">
    <property type="nucleotide sequence ID" value="NZ_AOMD01000020.1"/>
</dbReference>
<dbReference type="Proteomes" id="UP000011669">
    <property type="component" value="Unassembled WGS sequence"/>
</dbReference>